<evidence type="ECO:0000256" key="3">
    <source>
        <dbReference type="ARBA" id="ARBA00004968"/>
    </source>
</evidence>
<dbReference type="PANTHER" id="PTHR43668">
    <property type="entry name" value="ALLANTOINASE"/>
    <property type="match status" value="1"/>
</dbReference>
<dbReference type="Pfam" id="PF01979">
    <property type="entry name" value="Amidohydro_1"/>
    <property type="match status" value="1"/>
</dbReference>
<dbReference type="InterPro" id="IPR006680">
    <property type="entry name" value="Amidohydro-rel"/>
</dbReference>
<dbReference type="FunFam" id="3.20.20.140:FF:000032">
    <property type="entry name" value="Allantoinase Dal1"/>
    <property type="match status" value="1"/>
</dbReference>
<keyword evidence="9" id="KW-0862">Zinc</keyword>
<keyword evidence="8 11" id="KW-0378">Hydrolase</keyword>
<dbReference type="InterPro" id="IPR050138">
    <property type="entry name" value="DHOase/Allantoinase_Hydrolase"/>
</dbReference>
<dbReference type="AlphaFoldDB" id="A0A8B6DPN2"/>
<organism evidence="11 12">
    <name type="scientific">Mytilus galloprovincialis</name>
    <name type="common">Mediterranean mussel</name>
    <dbReference type="NCBI Taxonomy" id="29158"/>
    <lineage>
        <taxon>Eukaryota</taxon>
        <taxon>Metazoa</taxon>
        <taxon>Spiralia</taxon>
        <taxon>Lophotrochozoa</taxon>
        <taxon>Mollusca</taxon>
        <taxon>Bivalvia</taxon>
        <taxon>Autobranchia</taxon>
        <taxon>Pteriomorphia</taxon>
        <taxon>Mytilida</taxon>
        <taxon>Mytiloidea</taxon>
        <taxon>Mytilidae</taxon>
        <taxon>Mytilinae</taxon>
        <taxon>Mytilus</taxon>
    </lineage>
</organism>
<evidence type="ECO:0000256" key="9">
    <source>
        <dbReference type="ARBA" id="ARBA00022833"/>
    </source>
</evidence>
<dbReference type="InterPro" id="IPR017593">
    <property type="entry name" value="Allantoinase"/>
</dbReference>
<dbReference type="GO" id="GO:0008270">
    <property type="term" value="F:zinc ion binding"/>
    <property type="evidence" value="ECO:0007669"/>
    <property type="project" value="InterPro"/>
</dbReference>
<comment type="cofactor">
    <cofactor evidence="2">
        <name>Zn(2+)</name>
        <dbReference type="ChEBI" id="CHEBI:29105"/>
    </cofactor>
</comment>
<sequence length="461" mass="50512">MSTRKAFVSRRVFLENEIIPACIIVDNGKVTSIQPGDGSKISKSDVPEIINVGDQLIMPGVVDCHVHVNEPGRTAWEGYLTATKAAAAGGVTTIVDMPLNSIPSTVTLPAFTTKLSEAAGKCYVDVGFWGGIVPGNQNELVPMLNAGVMGFKCFLIHSGVDEFPHVDRSDLEQAFPILQGTSAVVLFHAEVDCGCGSSTYIEKEPRKYETFLESRPDQMELEAIKLVCELCLKYRVRCHIVHLSTAKALPIIIDARKAGAPLTVETCHHYLSLEAETIPDGATQYKCCPPIRGKSNQDLLWEALKDGHIDMVVSDHSPCTADLKVLDTGDFLCAWGGIASVQLGLSLFWTNCLRHDMTLVDLVQLLCRKTAEMANLGHRKGAIKEGYDADFVVWDPDSTFKVTEKNIHFKNKITPYMGKELKGVVQSTIVQGVTVYDRGDFSEAPRGHFMLNEKNKSQSAL</sequence>
<accession>A0A8B6DPN2</accession>
<gene>
    <name evidence="11" type="ORF">MGAL_10B027128</name>
</gene>
<name>A0A8B6DPN2_MYTGA</name>
<dbReference type="GO" id="GO:0050897">
    <property type="term" value="F:cobalt ion binding"/>
    <property type="evidence" value="ECO:0007669"/>
    <property type="project" value="InterPro"/>
</dbReference>
<evidence type="ECO:0000256" key="6">
    <source>
        <dbReference type="ARBA" id="ARBA00012863"/>
    </source>
</evidence>
<dbReference type="GO" id="GO:0005737">
    <property type="term" value="C:cytoplasm"/>
    <property type="evidence" value="ECO:0007669"/>
    <property type="project" value="TreeGrafter"/>
</dbReference>
<dbReference type="UniPathway" id="UPA00395">
    <property type="reaction ID" value="UER00653"/>
</dbReference>
<comment type="similarity">
    <text evidence="4">Belongs to the metallo-dependent hydrolases superfamily. Allantoinase family.</text>
</comment>
<keyword evidence="12" id="KW-1185">Reference proteome</keyword>
<evidence type="ECO:0000256" key="1">
    <source>
        <dbReference type="ARBA" id="ARBA00001756"/>
    </source>
</evidence>
<evidence type="ECO:0000256" key="5">
    <source>
        <dbReference type="ARBA" id="ARBA00011881"/>
    </source>
</evidence>
<evidence type="ECO:0000259" key="10">
    <source>
        <dbReference type="Pfam" id="PF01979"/>
    </source>
</evidence>
<comment type="pathway">
    <text evidence="3">Nitrogen metabolism; (S)-allantoin degradation; allantoate from (S)-allantoin: step 1/1.</text>
</comment>
<dbReference type="OrthoDB" id="1924787at2759"/>
<proteinExistence type="inferred from homology"/>
<evidence type="ECO:0000256" key="7">
    <source>
        <dbReference type="ARBA" id="ARBA00022723"/>
    </source>
</evidence>
<comment type="subunit">
    <text evidence="5">Homotetramer.</text>
</comment>
<evidence type="ECO:0000256" key="2">
    <source>
        <dbReference type="ARBA" id="ARBA00001947"/>
    </source>
</evidence>
<reference evidence="11" key="1">
    <citation type="submission" date="2018-11" db="EMBL/GenBank/DDBJ databases">
        <authorList>
            <person name="Alioto T."/>
            <person name="Alioto T."/>
        </authorList>
    </citation>
    <scope>NUCLEOTIDE SEQUENCE</scope>
</reference>
<dbReference type="Gene3D" id="3.20.20.140">
    <property type="entry name" value="Metal-dependent hydrolases"/>
    <property type="match status" value="1"/>
</dbReference>
<comment type="caution">
    <text evidence="11">The sequence shown here is derived from an EMBL/GenBank/DDBJ whole genome shotgun (WGS) entry which is preliminary data.</text>
</comment>
<dbReference type="EMBL" id="UYJE01003749">
    <property type="protein sequence ID" value="VDI22026.1"/>
    <property type="molecule type" value="Genomic_DNA"/>
</dbReference>
<dbReference type="NCBIfam" id="TIGR03178">
    <property type="entry name" value="allantoinase"/>
    <property type="match status" value="1"/>
</dbReference>
<dbReference type="GO" id="GO:0000256">
    <property type="term" value="P:allantoin catabolic process"/>
    <property type="evidence" value="ECO:0007669"/>
    <property type="project" value="UniProtKB-UniPathway"/>
</dbReference>
<dbReference type="InterPro" id="IPR011059">
    <property type="entry name" value="Metal-dep_hydrolase_composite"/>
</dbReference>
<evidence type="ECO:0000313" key="11">
    <source>
        <dbReference type="EMBL" id="VDI22026.1"/>
    </source>
</evidence>
<evidence type="ECO:0000256" key="8">
    <source>
        <dbReference type="ARBA" id="ARBA00022801"/>
    </source>
</evidence>
<dbReference type="Proteomes" id="UP000596742">
    <property type="component" value="Unassembled WGS sequence"/>
</dbReference>
<evidence type="ECO:0000256" key="4">
    <source>
        <dbReference type="ARBA" id="ARBA00010368"/>
    </source>
</evidence>
<dbReference type="GO" id="GO:0004038">
    <property type="term" value="F:allantoinase activity"/>
    <property type="evidence" value="ECO:0007669"/>
    <property type="project" value="UniProtKB-EC"/>
</dbReference>
<dbReference type="SUPFAM" id="SSF51556">
    <property type="entry name" value="Metallo-dependent hydrolases"/>
    <property type="match status" value="1"/>
</dbReference>
<keyword evidence="7" id="KW-0479">Metal-binding</keyword>
<dbReference type="SUPFAM" id="SSF51338">
    <property type="entry name" value="Composite domain of metallo-dependent hydrolases"/>
    <property type="match status" value="1"/>
</dbReference>
<dbReference type="GO" id="GO:0006145">
    <property type="term" value="P:purine nucleobase catabolic process"/>
    <property type="evidence" value="ECO:0007669"/>
    <property type="project" value="TreeGrafter"/>
</dbReference>
<dbReference type="InterPro" id="IPR032466">
    <property type="entry name" value="Metal_Hydrolase"/>
</dbReference>
<comment type="catalytic activity">
    <reaction evidence="1">
        <text>(S)-allantoin + H2O = allantoate + H(+)</text>
        <dbReference type="Rhea" id="RHEA:17029"/>
        <dbReference type="ChEBI" id="CHEBI:15377"/>
        <dbReference type="ChEBI" id="CHEBI:15378"/>
        <dbReference type="ChEBI" id="CHEBI:15678"/>
        <dbReference type="ChEBI" id="CHEBI:17536"/>
        <dbReference type="EC" id="3.5.2.5"/>
    </reaction>
</comment>
<protein>
    <recommendedName>
        <fullName evidence="6">allantoinase</fullName>
        <ecNumber evidence="6">3.5.2.5</ecNumber>
    </recommendedName>
</protein>
<evidence type="ECO:0000313" key="12">
    <source>
        <dbReference type="Proteomes" id="UP000596742"/>
    </source>
</evidence>
<dbReference type="EC" id="3.5.2.5" evidence="6"/>
<feature type="domain" description="Amidohydrolase-related" evidence="10">
    <location>
        <begin position="57"/>
        <end position="435"/>
    </location>
</feature>
<dbReference type="PANTHER" id="PTHR43668:SF2">
    <property type="entry name" value="ALLANTOINASE"/>
    <property type="match status" value="1"/>
</dbReference>